<sequence length="77" mass="8529">MPVTRRGPTTRTRAACSGGEHRYGAPDVVHRLAQLGRQLPGTGRGKCWPRRFGAVLVVLVLAHDSIALWRTRLDCPR</sequence>
<name>V9Z8U8_9ACTN</name>
<dbReference type="AlphaFoldDB" id="V9Z8U8"/>
<gene>
    <name evidence="1" type="ORF">pFRL6_342</name>
</gene>
<dbReference type="EMBL" id="KF602051">
    <property type="protein sequence ID" value="AHE40429.1"/>
    <property type="molecule type" value="Genomic_DNA"/>
</dbReference>
<evidence type="ECO:0000313" key="1">
    <source>
        <dbReference type="EMBL" id="AHE40429.1"/>
    </source>
</evidence>
<organism evidence="1">
    <name type="scientific">Streptomyces sp. F12</name>
    <dbReference type="NCBI Taxonomy" id="1436084"/>
    <lineage>
        <taxon>Bacteria</taxon>
        <taxon>Bacillati</taxon>
        <taxon>Actinomycetota</taxon>
        <taxon>Actinomycetes</taxon>
        <taxon>Kitasatosporales</taxon>
        <taxon>Streptomycetaceae</taxon>
        <taxon>Streptomyces</taxon>
    </lineage>
</organism>
<accession>V9Z8U8</accession>
<geneLocation type="plasmid" evidence="1">
    <name>pFRL6</name>
</geneLocation>
<keyword evidence="1" id="KW-0614">Plasmid</keyword>
<reference evidence="1" key="1">
    <citation type="submission" date="2013-09" db="EMBL/GenBank/DDBJ databases">
        <title>Complete nucleotide sequence of Streptomyces linear plasmid pFRL6.</title>
        <authorList>
            <person name="Chen Z."/>
            <person name="Fang P."/>
            <person name="Qin Z."/>
        </authorList>
    </citation>
    <scope>NUCLEOTIDE SEQUENCE</scope>
    <source>
        <plasmid evidence="1">pFRL6</plasmid>
    </source>
</reference>
<protein>
    <submittedName>
        <fullName evidence="1">Uncharacterized protein</fullName>
    </submittedName>
</protein>
<proteinExistence type="predicted"/>